<dbReference type="OrthoDB" id="140919at2"/>
<evidence type="ECO:0000256" key="8">
    <source>
        <dbReference type="RuleBase" id="RU000612"/>
    </source>
</evidence>
<feature type="active site" evidence="7">
    <location>
        <position position="359"/>
    </location>
</feature>
<dbReference type="KEGG" id="sphl:LPB140_07435"/>
<dbReference type="InterPro" id="IPR023096">
    <property type="entry name" value="G6P_Isomerase_C"/>
</dbReference>
<feature type="active site" evidence="7">
    <location>
        <position position="469"/>
    </location>
</feature>
<dbReference type="AlphaFoldDB" id="A0A1L3JBZ7"/>
<evidence type="ECO:0000256" key="1">
    <source>
        <dbReference type="ARBA" id="ARBA00004926"/>
    </source>
</evidence>
<dbReference type="Gene3D" id="1.10.1390.10">
    <property type="match status" value="1"/>
</dbReference>
<dbReference type="SUPFAM" id="SSF53697">
    <property type="entry name" value="SIS domain"/>
    <property type="match status" value="1"/>
</dbReference>
<dbReference type="PANTHER" id="PTHR11469:SF1">
    <property type="entry name" value="GLUCOSE-6-PHOSPHATE ISOMERASE"/>
    <property type="match status" value="1"/>
</dbReference>
<proteinExistence type="inferred from homology"/>
<dbReference type="Proteomes" id="UP000242561">
    <property type="component" value="Chromosome"/>
</dbReference>
<keyword evidence="10" id="KW-1185">Reference proteome</keyword>
<dbReference type="PRINTS" id="PR00662">
    <property type="entry name" value="G6PISOMERASE"/>
</dbReference>
<comment type="subcellular location">
    <subcellularLocation>
        <location evidence="7">Cytoplasm</location>
    </subcellularLocation>
</comment>
<evidence type="ECO:0000256" key="7">
    <source>
        <dbReference type="HAMAP-Rule" id="MF_00473"/>
    </source>
</evidence>
<dbReference type="EMBL" id="CP018154">
    <property type="protein sequence ID" value="APG62648.1"/>
    <property type="molecule type" value="Genomic_DNA"/>
</dbReference>
<dbReference type="GO" id="GO:0048029">
    <property type="term" value="F:monosaccharide binding"/>
    <property type="evidence" value="ECO:0007669"/>
    <property type="project" value="TreeGrafter"/>
</dbReference>
<evidence type="ECO:0000256" key="6">
    <source>
        <dbReference type="ARBA" id="ARBA00029321"/>
    </source>
</evidence>
<dbReference type="Pfam" id="PF00342">
    <property type="entry name" value="PGI"/>
    <property type="match status" value="1"/>
</dbReference>
<name>A0A1L3JBZ7_9SPHN</name>
<dbReference type="HAMAP" id="MF_00473">
    <property type="entry name" value="G6P_isomerase"/>
    <property type="match status" value="1"/>
</dbReference>
<dbReference type="GO" id="GO:0006094">
    <property type="term" value="P:gluconeogenesis"/>
    <property type="evidence" value="ECO:0007669"/>
    <property type="project" value="UniProtKB-UniRule"/>
</dbReference>
<dbReference type="EC" id="5.3.1.9" evidence="7"/>
<evidence type="ECO:0000313" key="10">
    <source>
        <dbReference type="Proteomes" id="UP000242561"/>
    </source>
</evidence>
<dbReference type="InterPro" id="IPR018189">
    <property type="entry name" value="Phosphoglucose_isomerase_CS"/>
</dbReference>
<dbReference type="GO" id="GO:0051156">
    <property type="term" value="P:glucose 6-phosphate metabolic process"/>
    <property type="evidence" value="ECO:0007669"/>
    <property type="project" value="TreeGrafter"/>
</dbReference>
<gene>
    <name evidence="7" type="primary">pgi</name>
    <name evidence="9" type="ORF">LPB140_07435</name>
</gene>
<dbReference type="InterPro" id="IPR046348">
    <property type="entry name" value="SIS_dom_sf"/>
</dbReference>
<evidence type="ECO:0000313" key="9">
    <source>
        <dbReference type="EMBL" id="APG62648.1"/>
    </source>
</evidence>
<reference evidence="9 10" key="1">
    <citation type="submission" date="2016-11" db="EMBL/GenBank/DDBJ databases">
        <title>Sphingorhabdus sp. LPB0140, isolated from marine environment.</title>
        <authorList>
            <person name="Kim E."/>
            <person name="Yi H."/>
        </authorList>
    </citation>
    <scope>NUCLEOTIDE SEQUENCE [LARGE SCALE GENOMIC DNA]</scope>
    <source>
        <strain evidence="9 10">LPB0140</strain>
    </source>
</reference>
<dbReference type="CDD" id="cd05015">
    <property type="entry name" value="SIS_PGI_1"/>
    <property type="match status" value="1"/>
</dbReference>
<keyword evidence="3 7" id="KW-0312">Gluconeogenesis</keyword>
<sequence>MSFFDRLSNHNETKLLSLFDQDAQRVENFSVIEKGVYFDFSKNTLDADLISIFKDLFEQRNFEQRRGDLFAGKIVNPTEGRAAEHSAERGHGNVDSVAMAKALHLRMRAMVEAVEAGAFGEIDHLLHIGIGGSALGPKLLMDALGRENEGIDVHIVSNIDGAALQEIFKKIDPAKTLIAVASKTFTTTETLMNTQSALHWMEQAGVADPMGRIIALTAAPDKAVEWGVDESRILPFSETVGGRYSLWCSIGFPAAIGLGWAGFEELLEGASMMDRHFQNAPLHKNAPVLAAMVDQYYRQARGSGSRAVFAYDERLRLLPDYLQQLEMESNGKSVHVDGTFVDYPTAAVTWGGVGTDAQHAVFQLLHQGSDIIPVEFIVSKTPGHDLDAAHHEALLNNCFAQGAALMAGEANEDNARSYAGNRPSTTILVDDVDPFTLGALIAYYEHRCFANAVLLDINPFDQFGVELGKKMAKAMGGEGDVKFDASTQKLMQLAFDED</sequence>
<protein>
    <recommendedName>
        <fullName evidence="7">Glucose-6-phosphate isomerase</fullName>
        <shortName evidence="7">GPI</shortName>
        <ecNumber evidence="7">5.3.1.9</ecNumber>
    </recommendedName>
    <alternativeName>
        <fullName evidence="7">Phosphoglucose isomerase</fullName>
        <shortName evidence="7">PGI</shortName>
    </alternativeName>
    <alternativeName>
        <fullName evidence="7">Phosphohexose isomerase</fullName>
        <shortName evidence="7">PHI</shortName>
    </alternativeName>
</protein>
<comment type="pathway">
    <text evidence="1 7 8">Carbohydrate degradation; glycolysis; D-glyceraldehyde 3-phosphate and glycerone phosphate from D-glucose: step 2/4.</text>
</comment>
<evidence type="ECO:0000256" key="4">
    <source>
        <dbReference type="ARBA" id="ARBA00023152"/>
    </source>
</evidence>
<keyword evidence="4 7" id="KW-0324">Glycolysis</keyword>
<dbReference type="InterPro" id="IPR035482">
    <property type="entry name" value="SIS_PGI_2"/>
</dbReference>
<evidence type="ECO:0000256" key="2">
    <source>
        <dbReference type="ARBA" id="ARBA00006604"/>
    </source>
</evidence>
<organism evidence="9 10">
    <name type="scientific">Sphingorhabdus lutea</name>
    <dbReference type="NCBI Taxonomy" id="1913578"/>
    <lineage>
        <taxon>Bacteria</taxon>
        <taxon>Pseudomonadati</taxon>
        <taxon>Pseudomonadota</taxon>
        <taxon>Alphaproteobacteria</taxon>
        <taxon>Sphingomonadales</taxon>
        <taxon>Sphingomonadaceae</taxon>
        <taxon>Sphingorhabdus</taxon>
    </lineage>
</organism>
<comment type="catalytic activity">
    <reaction evidence="6 7 8">
        <text>alpha-D-glucose 6-phosphate = beta-D-fructose 6-phosphate</text>
        <dbReference type="Rhea" id="RHEA:11816"/>
        <dbReference type="ChEBI" id="CHEBI:57634"/>
        <dbReference type="ChEBI" id="CHEBI:58225"/>
        <dbReference type="EC" id="5.3.1.9"/>
    </reaction>
</comment>
<dbReference type="UniPathway" id="UPA00109">
    <property type="reaction ID" value="UER00181"/>
</dbReference>
<dbReference type="PROSITE" id="PS51463">
    <property type="entry name" value="P_GLUCOSE_ISOMERASE_3"/>
    <property type="match status" value="1"/>
</dbReference>
<dbReference type="InterPro" id="IPR035476">
    <property type="entry name" value="SIS_PGI_1"/>
</dbReference>
<dbReference type="Gene3D" id="3.40.50.10490">
    <property type="entry name" value="Glucose-6-phosphate isomerase like protein, domain 1"/>
    <property type="match status" value="2"/>
</dbReference>
<feature type="active site" description="Proton donor" evidence="7">
    <location>
        <position position="328"/>
    </location>
</feature>
<dbReference type="GO" id="GO:0006096">
    <property type="term" value="P:glycolytic process"/>
    <property type="evidence" value="ECO:0007669"/>
    <property type="project" value="UniProtKB-UniRule"/>
</dbReference>
<dbReference type="STRING" id="1913578.LPB140_07435"/>
<comment type="similarity">
    <text evidence="2 7 8">Belongs to the GPI family.</text>
</comment>
<keyword evidence="5 7" id="KW-0413">Isomerase</keyword>
<accession>A0A1L3JBZ7</accession>
<dbReference type="GO" id="GO:0097367">
    <property type="term" value="F:carbohydrate derivative binding"/>
    <property type="evidence" value="ECO:0007669"/>
    <property type="project" value="InterPro"/>
</dbReference>
<dbReference type="PANTHER" id="PTHR11469">
    <property type="entry name" value="GLUCOSE-6-PHOSPHATE ISOMERASE"/>
    <property type="match status" value="1"/>
</dbReference>
<dbReference type="CDD" id="cd05016">
    <property type="entry name" value="SIS_PGI_2"/>
    <property type="match status" value="1"/>
</dbReference>
<dbReference type="GO" id="GO:0004347">
    <property type="term" value="F:glucose-6-phosphate isomerase activity"/>
    <property type="evidence" value="ECO:0007669"/>
    <property type="project" value="UniProtKB-UniRule"/>
</dbReference>
<dbReference type="UniPathway" id="UPA00138"/>
<comment type="pathway">
    <text evidence="7">Carbohydrate biosynthesis; gluconeogenesis.</text>
</comment>
<evidence type="ECO:0000256" key="5">
    <source>
        <dbReference type="ARBA" id="ARBA00023235"/>
    </source>
</evidence>
<evidence type="ECO:0000256" key="3">
    <source>
        <dbReference type="ARBA" id="ARBA00022432"/>
    </source>
</evidence>
<dbReference type="InterPro" id="IPR001672">
    <property type="entry name" value="G6P_Isomerase"/>
</dbReference>
<comment type="function">
    <text evidence="7">Catalyzes the reversible isomerization of glucose-6-phosphate to fructose-6-phosphate.</text>
</comment>
<dbReference type="PROSITE" id="PS00174">
    <property type="entry name" value="P_GLUCOSE_ISOMERASE_2"/>
    <property type="match status" value="1"/>
</dbReference>
<dbReference type="NCBIfam" id="NF001211">
    <property type="entry name" value="PRK00179.1"/>
    <property type="match status" value="1"/>
</dbReference>
<keyword evidence="7" id="KW-0963">Cytoplasm</keyword>
<dbReference type="GO" id="GO:0005829">
    <property type="term" value="C:cytosol"/>
    <property type="evidence" value="ECO:0007669"/>
    <property type="project" value="TreeGrafter"/>
</dbReference>
<dbReference type="RefSeq" id="WP_072559297.1">
    <property type="nucleotide sequence ID" value="NZ_CP018154.1"/>
</dbReference>